<evidence type="ECO:0000256" key="2">
    <source>
        <dbReference type="ARBA" id="ARBA00022692"/>
    </source>
</evidence>
<evidence type="ECO:0000256" key="4">
    <source>
        <dbReference type="ARBA" id="ARBA00023136"/>
    </source>
</evidence>
<dbReference type="RefSeq" id="WP_420069438.1">
    <property type="nucleotide sequence ID" value="NZ_JBCHKQ010000002.1"/>
</dbReference>
<evidence type="ECO:0000259" key="6">
    <source>
        <dbReference type="Pfam" id="PF00520"/>
    </source>
</evidence>
<dbReference type="EMBL" id="JBCHKQ010000002">
    <property type="protein sequence ID" value="MEM5947992.1"/>
    <property type="molecule type" value="Genomic_DNA"/>
</dbReference>
<comment type="subcellular location">
    <subcellularLocation>
        <location evidence="1">Membrane</location>
        <topology evidence="1">Multi-pass membrane protein</topology>
    </subcellularLocation>
</comment>
<keyword evidence="4 5" id="KW-0472">Membrane</keyword>
<feature type="transmembrane region" description="Helical" evidence="5">
    <location>
        <begin position="157"/>
        <end position="182"/>
    </location>
</feature>
<accession>A0ABU9UBE5</accession>
<protein>
    <submittedName>
        <fullName evidence="7">Ion transporter</fullName>
    </submittedName>
</protein>
<gene>
    <name evidence="7" type="ORF">WKV44_05510</name>
</gene>
<evidence type="ECO:0000256" key="5">
    <source>
        <dbReference type="SAM" id="Phobius"/>
    </source>
</evidence>
<proteinExistence type="predicted"/>
<keyword evidence="2 5" id="KW-0812">Transmembrane</keyword>
<feature type="transmembrane region" description="Helical" evidence="5">
    <location>
        <begin position="40"/>
        <end position="62"/>
    </location>
</feature>
<name>A0ABU9UBE5_9SPIR</name>
<keyword evidence="8" id="KW-1185">Reference proteome</keyword>
<dbReference type="InterPro" id="IPR005821">
    <property type="entry name" value="Ion_trans_dom"/>
</dbReference>
<evidence type="ECO:0000313" key="7">
    <source>
        <dbReference type="EMBL" id="MEM5947992.1"/>
    </source>
</evidence>
<dbReference type="Gene3D" id="1.10.287.70">
    <property type="match status" value="1"/>
</dbReference>
<organism evidence="7 8">
    <name type="scientific">Rarispira pelagica</name>
    <dbReference type="NCBI Taxonomy" id="3141764"/>
    <lineage>
        <taxon>Bacteria</taxon>
        <taxon>Pseudomonadati</taxon>
        <taxon>Spirochaetota</taxon>
        <taxon>Spirochaetia</taxon>
        <taxon>Winmispirales</taxon>
        <taxon>Winmispiraceae</taxon>
        <taxon>Rarispira</taxon>
    </lineage>
</organism>
<reference evidence="7 8" key="1">
    <citation type="submission" date="2024-03" db="EMBL/GenBank/DDBJ databases">
        <title>Ignisphaera cupida sp. nov., a hyperthermophilic hydrolytic archaeon from a hot spring of Kamchatka, and proposal of Ignisphaeraceae fam. nov.</title>
        <authorList>
            <person name="Podosokorskaya O.A."/>
            <person name="Elcheninov A.G."/>
            <person name="Maltseva A.I."/>
            <person name="Zayulina K.S."/>
            <person name="Novikov A."/>
            <person name="Merkel A.Y."/>
        </authorList>
    </citation>
    <scope>NUCLEOTIDE SEQUENCE [LARGE SCALE GENOMIC DNA]</scope>
    <source>
        <strain evidence="7 8">38H-sp</strain>
    </source>
</reference>
<comment type="caution">
    <text evidence="7">The sequence shown here is derived from an EMBL/GenBank/DDBJ whole genome shotgun (WGS) entry which is preliminary data.</text>
</comment>
<evidence type="ECO:0000256" key="1">
    <source>
        <dbReference type="ARBA" id="ARBA00004141"/>
    </source>
</evidence>
<dbReference type="Proteomes" id="UP001466331">
    <property type="component" value="Unassembled WGS sequence"/>
</dbReference>
<feature type="domain" description="Ion transport" evidence="6">
    <location>
        <begin position="10"/>
        <end position="178"/>
    </location>
</feature>
<keyword evidence="3 5" id="KW-1133">Transmembrane helix</keyword>
<feature type="transmembrane region" description="Helical" evidence="5">
    <location>
        <begin position="10"/>
        <end position="28"/>
    </location>
</feature>
<dbReference type="Pfam" id="PF00520">
    <property type="entry name" value="Ion_trans"/>
    <property type="match status" value="1"/>
</dbReference>
<evidence type="ECO:0000256" key="3">
    <source>
        <dbReference type="ARBA" id="ARBA00022989"/>
    </source>
</evidence>
<dbReference type="SUPFAM" id="SSF81324">
    <property type="entry name" value="Voltage-gated potassium channels"/>
    <property type="match status" value="1"/>
</dbReference>
<feature type="transmembrane region" description="Helical" evidence="5">
    <location>
        <begin position="276"/>
        <end position="296"/>
    </location>
</feature>
<evidence type="ECO:0000313" key="8">
    <source>
        <dbReference type="Proteomes" id="UP001466331"/>
    </source>
</evidence>
<sequence>MKQKQETTNILENLVTIAIFLVIVQTILEDVANISMWDWNIRKILLISGFVFDLFFTVEFFTRMFSAIARGKGMQYLTAEKGWIDFLASVPLLTLNSGPAMLSLLYGTSVMSSIAGKLKILKVIKIIRIARILRLLRTLKLVKQLKNIQSVMAQHHISRITTLVVSSLLFVMLVFSMLPVLVGIDGPEEEYTQRAISAGSLILENKQSLPEKTLIEFAASREEILMIKENDKPLYTKYPLDIIKKAIGPGDYAYIADKDMHIYFDMRQINVQSSSTSLIMMSSVILTVFFLLFIYAPHFAITVTDPIYVMQKGITDSGYKLAVKIYPRYAEHEVFKLAQAYNEEILPRKIEENTETEMDLSLSDIEDLL</sequence>